<organism evidence="2 3">
    <name type="scientific">Arcanobacterium phocae</name>
    <dbReference type="NCBI Taxonomy" id="131112"/>
    <lineage>
        <taxon>Bacteria</taxon>
        <taxon>Bacillati</taxon>
        <taxon>Actinomycetota</taxon>
        <taxon>Actinomycetes</taxon>
        <taxon>Actinomycetales</taxon>
        <taxon>Actinomycetaceae</taxon>
        <taxon>Arcanobacterium</taxon>
    </lineage>
</organism>
<evidence type="ECO:0000313" key="3">
    <source>
        <dbReference type="Proteomes" id="UP000214355"/>
    </source>
</evidence>
<proteinExistence type="predicted"/>
<evidence type="ECO:0000256" key="1">
    <source>
        <dbReference type="SAM" id="MobiDB-lite"/>
    </source>
</evidence>
<dbReference type="Proteomes" id="UP000214355">
    <property type="component" value="Chromosome I"/>
</dbReference>
<protein>
    <submittedName>
        <fullName evidence="2">Uncharacterized protein</fullName>
    </submittedName>
</protein>
<name>A0A1H2LMV9_9ACTO</name>
<keyword evidence="3" id="KW-1185">Reference proteome</keyword>
<dbReference type="AlphaFoldDB" id="A0A1H2LMV9"/>
<accession>A0A1H2LMV9</accession>
<dbReference type="STRING" id="131112.SAMN04489737_1637"/>
<reference evidence="3" key="1">
    <citation type="submission" date="2016-10" db="EMBL/GenBank/DDBJ databases">
        <authorList>
            <person name="Varghese N."/>
            <person name="Submissions S."/>
        </authorList>
    </citation>
    <scope>NUCLEOTIDE SEQUENCE [LARGE SCALE GENOMIC DNA]</scope>
    <source>
        <strain evidence="3">DSM 10002</strain>
    </source>
</reference>
<gene>
    <name evidence="2" type="ORF">SAMN04489737_1637</name>
</gene>
<evidence type="ECO:0000313" key="2">
    <source>
        <dbReference type="EMBL" id="SDU81978.1"/>
    </source>
</evidence>
<feature type="region of interest" description="Disordered" evidence="1">
    <location>
        <begin position="60"/>
        <end position="101"/>
    </location>
</feature>
<dbReference type="EMBL" id="LT629804">
    <property type="protein sequence ID" value="SDU81978.1"/>
    <property type="molecule type" value="Genomic_DNA"/>
</dbReference>
<sequence length="101" mass="10599">MLCQNLGNNANLGIYGRGLRYYRIFGTPPNLLSTGRIIMVPMTEEKKGCGCGGKKAATAGQHSGCGCGGKGRHHGIRTENTPASAPDDVSQGRKQLGLRGI</sequence>